<dbReference type="PANTHER" id="PTHR44227:SF3">
    <property type="entry name" value="PROTEIN O-MANNOSYL-TRANSFERASE TMTC4"/>
    <property type="match status" value="1"/>
</dbReference>
<dbReference type="PROSITE" id="PS50293">
    <property type="entry name" value="TPR_REGION"/>
    <property type="match status" value="1"/>
</dbReference>
<feature type="transmembrane region" description="Helical" evidence="4">
    <location>
        <begin position="388"/>
        <end position="405"/>
    </location>
</feature>
<keyword evidence="4" id="KW-0472">Membrane</keyword>
<dbReference type="SMART" id="SM00028">
    <property type="entry name" value="TPR"/>
    <property type="match status" value="4"/>
</dbReference>
<keyword evidence="2 3" id="KW-0802">TPR repeat</keyword>
<dbReference type="Pfam" id="PF13174">
    <property type="entry name" value="TPR_6"/>
    <property type="match status" value="1"/>
</dbReference>
<name>A0A4Z0L767_9FLAO</name>
<feature type="transmembrane region" description="Helical" evidence="4">
    <location>
        <begin position="219"/>
        <end position="236"/>
    </location>
</feature>
<feature type="transmembrane region" description="Helical" evidence="4">
    <location>
        <begin position="20"/>
        <end position="42"/>
    </location>
</feature>
<feature type="transmembrane region" description="Helical" evidence="4">
    <location>
        <begin position="306"/>
        <end position="324"/>
    </location>
</feature>
<feature type="transmembrane region" description="Helical" evidence="4">
    <location>
        <begin position="186"/>
        <end position="207"/>
    </location>
</feature>
<dbReference type="SUPFAM" id="SSF48452">
    <property type="entry name" value="TPR-like"/>
    <property type="match status" value="1"/>
</dbReference>
<feature type="transmembrane region" description="Helical" evidence="4">
    <location>
        <begin position="331"/>
        <end position="353"/>
    </location>
</feature>
<gene>
    <name evidence="5" type="ORF">E4635_07565</name>
</gene>
<evidence type="ECO:0000256" key="1">
    <source>
        <dbReference type="ARBA" id="ARBA00022737"/>
    </source>
</evidence>
<dbReference type="PROSITE" id="PS50005">
    <property type="entry name" value="TPR"/>
    <property type="match status" value="2"/>
</dbReference>
<evidence type="ECO:0000256" key="3">
    <source>
        <dbReference type="PROSITE-ProRule" id="PRU00339"/>
    </source>
</evidence>
<feature type="repeat" description="TPR" evidence="3">
    <location>
        <begin position="504"/>
        <end position="537"/>
    </location>
</feature>
<keyword evidence="4" id="KW-0812">Transmembrane</keyword>
<feature type="transmembrane region" description="Helical" evidence="4">
    <location>
        <begin position="102"/>
        <end position="120"/>
    </location>
</feature>
<dbReference type="OrthoDB" id="1489021at2"/>
<dbReference type="Pfam" id="PF13432">
    <property type="entry name" value="TPR_16"/>
    <property type="match status" value="1"/>
</dbReference>
<dbReference type="InterPro" id="IPR019734">
    <property type="entry name" value="TPR_rpt"/>
</dbReference>
<dbReference type="EMBL" id="SRLH01000004">
    <property type="protein sequence ID" value="TGD57862.1"/>
    <property type="molecule type" value="Genomic_DNA"/>
</dbReference>
<dbReference type="InterPro" id="IPR052346">
    <property type="entry name" value="O-mannosyl-transferase_TMTC"/>
</dbReference>
<evidence type="ECO:0000313" key="6">
    <source>
        <dbReference type="Proteomes" id="UP000297407"/>
    </source>
</evidence>
<feature type="repeat" description="TPR" evidence="3">
    <location>
        <begin position="572"/>
        <end position="605"/>
    </location>
</feature>
<reference evidence="5 6" key="1">
    <citation type="submission" date="2019-04" db="EMBL/GenBank/DDBJ databases">
        <title>Flavobacterium sp. strain DS2-A Genome sequencing and assembly.</title>
        <authorList>
            <person name="Kim I."/>
        </authorList>
    </citation>
    <scope>NUCLEOTIDE SEQUENCE [LARGE SCALE GENOMIC DNA]</scope>
    <source>
        <strain evidence="5 6">DS2-A</strain>
    </source>
</reference>
<feature type="transmembrane region" description="Helical" evidence="4">
    <location>
        <begin position="359"/>
        <end position="376"/>
    </location>
</feature>
<dbReference type="Proteomes" id="UP000297407">
    <property type="component" value="Unassembled WGS sequence"/>
</dbReference>
<dbReference type="InterPro" id="IPR011990">
    <property type="entry name" value="TPR-like_helical_dom_sf"/>
</dbReference>
<protein>
    <submittedName>
        <fullName evidence="5">Tetratricopeptide repeat protein</fullName>
    </submittedName>
</protein>
<dbReference type="Pfam" id="PF13181">
    <property type="entry name" value="TPR_8"/>
    <property type="match status" value="1"/>
</dbReference>
<keyword evidence="6" id="KW-1185">Reference proteome</keyword>
<dbReference type="Gene3D" id="1.25.40.10">
    <property type="entry name" value="Tetratricopeptide repeat domain"/>
    <property type="match status" value="1"/>
</dbReference>
<proteinExistence type="predicted"/>
<keyword evidence="1" id="KW-0677">Repeat</keyword>
<feature type="transmembrane region" description="Helical" evidence="4">
    <location>
        <begin position="268"/>
        <end position="286"/>
    </location>
</feature>
<evidence type="ECO:0000256" key="2">
    <source>
        <dbReference type="ARBA" id="ARBA00022803"/>
    </source>
</evidence>
<evidence type="ECO:0000313" key="5">
    <source>
        <dbReference type="EMBL" id="TGD57862.1"/>
    </source>
</evidence>
<accession>A0A4Z0L767</accession>
<organism evidence="5 6">
    <name type="scientific">Flavobacterium humi</name>
    <dbReference type="NCBI Taxonomy" id="2562683"/>
    <lineage>
        <taxon>Bacteria</taxon>
        <taxon>Pseudomonadati</taxon>
        <taxon>Bacteroidota</taxon>
        <taxon>Flavobacteriia</taxon>
        <taxon>Flavobacteriales</taxon>
        <taxon>Flavobacteriaceae</taxon>
        <taxon>Flavobacterium</taxon>
    </lineage>
</organism>
<dbReference type="RefSeq" id="WP_135526034.1">
    <property type="nucleotide sequence ID" value="NZ_SRLH01000004.1"/>
</dbReference>
<feature type="transmembrane region" description="Helical" evidence="4">
    <location>
        <begin position="79"/>
        <end position="96"/>
    </location>
</feature>
<sequence length="636" mass="71112">MKTNSKNNNQQPEASYATYLPYVLLVCCFFVYCNSIGHGFVLDDEAVITKNLFVKNGFAGFGDIFTTFYWRGYWDLNSGLYRPLSLIVFAIEWTLFPDKPGFFHFVQVALYTVTVLALYNMLKRVLEGTNKWLPFGIALLFALHPLHTEVVANIKSLDEVLALLFFILSTNWLIKKDGYSWQGCVFFFLALLSKEGAIAFIPVWFLLLVQIRKQNASHAFKAILPLVLTAGLWLLIRTLVINSGSPVVGYTYADNSLLACSDWISQKMTAITVLGMGLLHVLYPAGLSYDYSYPQIPCATFASTGFWAALVVLCALLAVAIYYFKRKPVVSFGILFFFATSFLTSNLLFPIGATMADRFMFVPILGLFLAICYVGFELTHDMHTRKAGTAAVAILGIALVFGMITRSNNTDWKSNDTLFASHAKKVPHSARAQYNYGTVLLTHSLNHNNDSLNRAFEALSLAHTLDPKNMDAISNLGIANYHLQNYDVAGRLLKEALLAKKNDDQIRLNLADTYVKLKQIDNAVALYKEALQNNQYNENSHGRIGGSFFAAKQFGEAAAMFKLGTIAYPDNAELWMNYGNALAAGSNYKEAIPAFEQALQRNPSQRMVLYYLALTYHNMGNDNKANAYMQRYQTGG</sequence>
<dbReference type="AlphaFoldDB" id="A0A4Z0L767"/>
<dbReference type="PANTHER" id="PTHR44227">
    <property type="match status" value="1"/>
</dbReference>
<evidence type="ECO:0000256" key="4">
    <source>
        <dbReference type="SAM" id="Phobius"/>
    </source>
</evidence>
<keyword evidence="4" id="KW-1133">Transmembrane helix</keyword>
<comment type="caution">
    <text evidence="5">The sequence shown here is derived from an EMBL/GenBank/DDBJ whole genome shotgun (WGS) entry which is preliminary data.</text>
</comment>